<organism evidence="1 2">
    <name type="scientific">Rhodanobacter glycinis</name>
    <dbReference type="NCBI Taxonomy" id="582702"/>
    <lineage>
        <taxon>Bacteria</taxon>
        <taxon>Pseudomonadati</taxon>
        <taxon>Pseudomonadota</taxon>
        <taxon>Gammaproteobacteria</taxon>
        <taxon>Lysobacterales</taxon>
        <taxon>Rhodanobacteraceae</taxon>
        <taxon>Rhodanobacter</taxon>
    </lineage>
</organism>
<keyword evidence="2" id="KW-1185">Reference proteome</keyword>
<dbReference type="Proteomes" id="UP000198725">
    <property type="component" value="Unassembled WGS sequence"/>
</dbReference>
<name>A0A1I3YCX3_9GAMM</name>
<sequence length="153" mass="16414">MARARSMPRRPRPWRLRELRRARLTRGLLLVGALFMLGLQTALAAFACTMPPTLMGPVMAMGTAAGDAAMRGTCPEMRHAAADRVLCAQHCASQASAPSDARPMTVPPNLLAALPPVLPLVVPPTPAASIPERYYRLRAPPPPATLLFCSLLI</sequence>
<dbReference type="EMBL" id="FOSR01000001">
    <property type="protein sequence ID" value="SFK29718.1"/>
    <property type="molecule type" value="Genomic_DNA"/>
</dbReference>
<evidence type="ECO:0000313" key="2">
    <source>
        <dbReference type="Proteomes" id="UP000198725"/>
    </source>
</evidence>
<dbReference type="AlphaFoldDB" id="A0A1I3YCX3"/>
<protein>
    <recommendedName>
        <fullName evidence="3">DUF2946 domain-containing protein</fullName>
    </recommendedName>
</protein>
<gene>
    <name evidence="1" type="ORF">SAMN05192579_101437</name>
</gene>
<evidence type="ECO:0000313" key="1">
    <source>
        <dbReference type="EMBL" id="SFK29718.1"/>
    </source>
</evidence>
<reference evidence="2" key="1">
    <citation type="submission" date="2016-10" db="EMBL/GenBank/DDBJ databases">
        <authorList>
            <person name="Varghese N."/>
            <person name="Submissions S."/>
        </authorList>
    </citation>
    <scope>NUCLEOTIDE SEQUENCE [LARGE SCALE GENOMIC DNA]</scope>
    <source>
        <strain evidence="2">MO64</strain>
    </source>
</reference>
<evidence type="ECO:0008006" key="3">
    <source>
        <dbReference type="Google" id="ProtNLM"/>
    </source>
</evidence>
<proteinExistence type="predicted"/>
<accession>A0A1I3YCX3</accession>